<evidence type="ECO:0000256" key="1">
    <source>
        <dbReference type="SAM" id="Phobius"/>
    </source>
</evidence>
<feature type="transmembrane region" description="Helical" evidence="1">
    <location>
        <begin position="51"/>
        <end position="71"/>
    </location>
</feature>
<comment type="caution">
    <text evidence="2">The sequence shown here is derived from an EMBL/GenBank/DDBJ whole genome shotgun (WGS) entry which is preliminary data.</text>
</comment>
<dbReference type="EMBL" id="WVHT01000002">
    <property type="protein sequence ID" value="MXV50424.1"/>
    <property type="molecule type" value="Genomic_DNA"/>
</dbReference>
<keyword evidence="3" id="KW-1185">Reference proteome</keyword>
<dbReference type="InterPro" id="IPR025407">
    <property type="entry name" value="DUF4133"/>
</dbReference>
<organism evidence="2 3">
    <name type="scientific">Hufsiella arboris</name>
    <dbReference type="NCBI Taxonomy" id="2695275"/>
    <lineage>
        <taxon>Bacteria</taxon>
        <taxon>Pseudomonadati</taxon>
        <taxon>Bacteroidota</taxon>
        <taxon>Sphingobacteriia</taxon>
        <taxon>Sphingobacteriales</taxon>
        <taxon>Sphingobacteriaceae</taxon>
        <taxon>Hufsiella</taxon>
    </lineage>
</organism>
<proteinExistence type="predicted"/>
<evidence type="ECO:0000313" key="2">
    <source>
        <dbReference type="EMBL" id="MXV50424.1"/>
    </source>
</evidence>
<accession>A0A7K1Y780</accession>
<dbReference type="Pfam" id="PF13571">
    <property type="entry name" value="DUF4133"/>
    <property type="match status" value="1"/>
</dbReference>
<evidence type="ECO:0000313" key="3">
    <source>
        <dbReference type="Proteomes" id="UP000466586"/>
    </source>
</evidence>
<feature type="transmembrane region" description="Helical" evidence="1">
    <location>
        <begin position="24"/>
        <end position="45"/>
    </location>
</feature>
<name>A0A7K1Y780_9SPHI</name>
<dbReference type="AlphaFoldDB" id="A0A7K1Y780"/>
<gene>
    <name evidence="2" type="ORF">GS399_05515</name>
</gene>
<keyword evidence="1" id="KW-0472">Membrane</keyword>
<sequence>MASVYRINKGVGRPVLFQGLKGQYIAWFCAGLVGLLVCFAVLYVMDVRLWLLLPLVFGLGLGIFRLVFYLNGRFGEHGLEKLMAARRMPASLRFSGRRLFTGLRYAGFADRRMLERL</sequence>
<protein>
    <submittedName>
        <fullName evidence="2">DUF4133 domain-containing protein</fullName>
    </submittedName>
</protein>
<keyword evidence="1" id="KW-1133">Transmembrane helix</keyword>
<keyword evidence="1" id="KW-0812">Transmembrane</keyword>
<dbReference type="RefSeq" id="WP_160843599.1">
    <property type="nucleotide sequence ID" value="NZ_WVHT01000002.1"/>
</dbReference>
<dbReference type="Proteomes" id="UP000466586">
    <property type="component" value="Unassembled WGS sequence"/>
</dbReference>
<reference evidence="2 3" key="1">
    <citation type="submission" date="2019-11" db="EMBL/GenBank/DDBJ databases">
        <title>Pedobacter sp. HMF7647 Genome sequencing and assembly.</title>
        <authorList>
            <person name="Kang H."/>
            <person name="Kim H."/>
            <person name="Joh K."/>
        </authorList>
    </citation>
    <scope>NUCLEOTIDE SEQUENCE [LARGE SCALE GENOMIC DNA]</scope>
    <source>
        <strain evidence="2 3">HMF7647</strain>
    </source>
</reference>